<name>A0AAC9LIP2_9FLAO</name>
<dbReference type="Pfam" id="PF08695">
    <property type="entry name" value="Coa1"/>
    <property type="match status" value="1"/>
</dbReference>
<gene>
    <name evidence="2" type="ORF">BWR22_01935</name>
</gene>
<proteinExistence type="predicted"/>
<dbReference type="Proteomes" id="UP000187506">
    <property type="component" value="Chromosome"/>
</dbReference>
<dbReference type="InterPro" id="IPR014807">
    <property type="entry name" value="Coa1"/>
</dbReference>
<dbReference type="KEGG" id="lvn:BWR22_01935"/>
<evidence type="ECO:0000313" key="2">
    <source>
        <dbReference type="EMBL" id="APX99118.1"/>
    </source>
</evidence>
<dbReference type="EMBL" id="CP019352">
    <property type="protein sequence ID" value="APX99118.1"/>
    <property type="molecule type" value="Genomic_DNA"/>
</dbReference>
<organism evidence="2 3">
    <name type="scientific">Lacinutrix venerupis</name>
    <dbReference type="NCBI Taxonomy" id="1486034"/>
    <lineage>
        <taxon>Bacteria</taxon>
        <taxon>Pseudomonadati</taxon>
        <taxon>Bacteroidota</taxon>
        <taxon>Flavobacteriia</taxon>
        <taxon>Flavobacteriales</taxon>
        <taxon>Flavobacteriaceae</taxon>
        <taxon>Lacinutrix</taxon>
    </lineage>
</organism>
<evidence type="ECO:0000256" key="1">
    <source>
        <dbReference type="SAM" id="Phobius"/>
    </source>
</evidence>
<dbReference type="AlphaFoldDB" id="A0AAC9LIP2"/>
<keyword evidence="1" id="KW-1133">Transmembrane helix</keyword>
<accession>A0AAC9LIP2</accession>
<feature type="transmembrane region" description="Helical" evidence="1">
    <location>
        <begin position="14"/>
        <end position="38"/>
    </location>
</feature>
<dbReference type="RefSeq" id="WP_076731759.1">
    <property type="nucleotide sequence ID" value="NZ_CP019352.1"/>
</dbReference>
<dbReference type="Gene3D" id="3.10.450.320">
    <property type="entry name" value="Mitochondrial import inner membrane translocase subunit Tim21"/>
    <property type="match status" value="1"/>
</dbReference>
<keyword evidence="1" id="KW-0472">Membrane</keyword>
<keyword evidence="1" id="KW-0812">Transmembrane</keyword>
<keyword evidence="3" id="KW-1185">Reference proteome</keyword>
<evidence type="ECO:0008006" key="4">
    <source>
        <dbReference type="Google" id="ProtNLM"/>
    </source>
</evidence>
<protein>
    <recommendedName>
        <fullName evidence="4">Cytochrome oxidase complex assembly protein 1</fullName>
    </recommendedName>
</protein>
<dbReference type="InterPro" id="IPR038552">
    <property type="entry name" value="Tim21_IMS_sf"/>
</dbReference>
<sequence>MENVKQKSWFSRNWGWLLGGGCLSLIVIVILVGVGLFYKVSDSISGSEPYIYALSKASENEKVIDFLGEPITSNGFGNTSYKSKNGSSTATLNIPIKGPKDEAIIFVSAEKINDEWTYNSLYVKVDGENEIIYLNDNTNSETEESFDDF</sequence>
<evidence type="ECO:0000313" key="3">
    <source>
        <dbReference type="Proteomes" id="UP000187506"/>
    </source>
</evidence>
<reference evidence="2 3" key="1">
    <citation type="submission" date="2017-01" db="EMBL/GenBank/DDBJ databases">
        <title>Complete genome of Lacinutrix venerupis DOK2-8 isolated from seawater in Dokdo.</title>
        <authorList>
            <person name="Chi W.-J."/>
            <person name="Kim J.H."/>
        </authorList>
    </citation>
    <scope>NUCLEOTIDE SEQUENCE [LARGE SCALE GENOMIC DNA]</scope>
    <source>
        <strain evidence="2 3">DOK2-8</strain>
    </source>
</reference>